<dbReference type="InterPro" id="IPR051691">
    <property type="entry name" value="Metab_Enz_Cyan_OpOx_G3PDH"/>
</dbReference>
<dbReference type="InterPro" id="IPR036188">
    <property type="entry name" value="FAD/NAD-bd_sf"/>
</dbReference>
<gene>
    <name evidence="4" type="ORF">KL86DES1_22178</name>
</gene>
<evidence type="ECO:0000259" key="2">
    <source>
        <dbReference type="Pfam" id="PF04324"/>
    </source>
</evidence>
<dbReference type="PIRSF" id="PIRSF037495">
    <property type="entry name" value="Opine_OX_OoxA/HcnB"/>
    <property type="match status" value="1"/>
</dbReference>
<evidence type="ECO:0000256" key="1">
    <source>
        <dbReference type="ARBA" id="ARBA00023002"/>
    </source>
</evidence>
<dbReference type="InterPro" id="IPR007419">
    <property type="entry name" value="BFD-like_2Fe2S-bd_dom"/>
</dbReference>
<accession>A0A212LBG9</accession>
<reference evidence="4" key="1">
    <citation type="submission" date="2016-08" db="EMBL/GenBank/DDBJ databases">
        <authorList>
            <person name="Seilhamer J.J."/>
        </authorList>
    </citation>
    <scope>NUCLEOTIDE SEQUENCE</scope>
    <source>
        <strain evidence="4">86-1</strain>
    </source>
</reference>
<organism evidence="4">
    <name type="scientific">uncultured Desulfovibrio sp</name>
    <dbReference type="NCBI Taxonomy" id="167968"/>
    <lineage>
        <taxon>Bacteria</taxon>
        <taxon>Pseudomonadati</taxon>
        <taxon>Thermodesulfobacteriota</taxon>
        <taxon>Desulfovibrionia</taxon>
        <taxon>Desulfovibrionales</taxon>
        <taxon>Desulfovibrionaceae</taxon>
        <taxon>Desulfovibrio</taxon>
        <taxon>environmental samples</taxon>
    </lineage>
</organism>
<dbReference type="InterPro" id="IPR023753">
    <property type="entry name" value="FAD/NAD-binding_dom"/>
</dbReference>
<dbReference type="SUPFAM" id="SSF51905">
    <property type="entry name" value="FAD/NAD(P)-binding domain"/>
    <property type="match status" value="1"/>
</dbReference>
<dbReference type="Gene3D" id="3.50.50.60">
    <property type="entry name" value="FAD/NAD(P)-binding domain"/>
    <property type="match status" value="2"/>
</dbReference>
<name>A0A212LBG9_9BACT</name>
<dbReference type="AlphaFoldDB" id="A0A212LBG9"/>
<dbReference type="InterPro" id="IPR041854">
    <property type="entry name" value="BFD-like_2Fe2S-bd_dom_sf"/>
</dbReference>
<keyword evidence="1" id="KW-0560">Oxidoreductase</keyword>
<dbReference type="Pfam" id="PF07992">
    <property type="entry name" value="Pyr_redox_2"/>
    <property type="match status" value="1"/>
</dbReference>
<dbReference type="PRINTS" id="PR00469">
    <property type="entry name" value="PNDRDTASEII"/>
</dbReference>
<evidence type="ECO:0000313" key="4">
    <source>
        <dbReference type="EMBL" id="SCM74827.1"/>
    </source>
</evidence>
<dbReference type="RefSeq" id="WP_179981344.1">
    <property type="nucleotide sequence ID" value="NZ_LT608333.1"/>
</dbReference>
<proteinExistence type="predicted"/>
<dbReference type="PANTHER" id="PTHR42949:SF3">
    <property type="entry name" value="ANAEROBIC GLYCEROL-3-PHOSPHATE DEHYDROGENASE SUBUNIT B"/>
    <property type="match status" value="1"/>
</dbReference>
<dbReference type="InterPro" id="IPR017224">
    <property type="entry name" value="Opine_Oxase_asu/HCN_bsu"/>
</dbReference>
<dbReference type="EMBL" id="FMJC01000002">
    <property type="protein sequence ID" value="SCM74827.1"/>
    <property type="molecule type" value="Genomic_DNA"/>
</dbReference>
<feature type="domain" description="BFD-like [2Fe-2S]-binding" evidence="2">
    <location>
        <begin position="374"/>
        <end position="425"/>
    </location>
</feature>
<dbReference type="PANTHER" id="PTHR42949">
    <property type="entry name" value="ANAEROBIC GLYCEROL-3-PHOSPHATE DEHYDROGENASE SUBUNIT B"/>
    <property type="match status" value="1"/>
</dbReference>
<dbReference type="GO" id="GO:0016491">
    <property type="term" value="F:oxidoreductase activity"/>
    <property type="evidence" value="ECO:0007669"/>
    <property type="project" value="UniProtKB-KW"/>
</dbReference>
<dbReference type="CDD" id="cd19946">
    <property type="entry name" value="GlpA-like_Fer2_BFD-like"/>
    <property type="match status" value="1"/>
</dbReference>
<evidence type="ECO:0000259" key="3">
    <source>
        <dbReference type="Pfam" id="PF07992"/>
    </source>
</evidence>
<sequence length="462" mass="49843">MRSIWDVIIVGAGPAGMCAAIETARQGLHTLVLDRQTEPGGQIFRSVGSSALVNRLGSDYSAGLPLVEEFKNCGATFLPSANVWDIAPDRVYFSTPGQSHCMTARQVVLATGAMERPVPLPGWTLPGVMGSGASDILLKSASLLPPAPVVLCGNGPLILQAAVHMHHFKIPVAGVLFTGRISNVLRAMKHITGALARPGYFLHGIGMAAQTVFSQKCFFAVRDLRIEQVETERLKINFASMSGNNKSLQAATLLLHEGVISESRITRLARCRHTWDERQRYWHVSADAWGQTSVPGIRTAGDVACVRGAVAAQAEGRLVGLGICHELGRLNMSERNRLADSHMSIVRRCQALQPFLDEYFAPTPSQLQPADDAVVCRCEELTAAELQQTIRQGCFSPDGLKAQARPGMGTCQGRMCGQAVAEMIAHTQGLPLDQLPQYTAQPPLFPLNLGELADMPMPPDLN</sequence>
<protein>
    <submittedName>
        <fullName evidence="4">BFD domain protein (2Fe-2S)-binding domain protein</fullName>
    </submittedName>
</protein>
<dbReference type="Pfam" id="PF04324">
    <property type="entry name" value="Fer2_BFD"/>
    <property type="match status" value="1"/>
</dbReference>
<dbReference type="PRINTS" id="PR00368">
    <property type="entry name" value="FADPNR"/>
</dbReference>
<dbReference type="Gene3D" id="1.10.10.1100">
    <property type="entry name" value="BFD-like [2Fe-2S]-binding domain"/>
    <property type="match status" value="1"/>
</dbReference>
<feature type="domain" description="FAD/NAD(P)-binding" evidence="3">
    <location>
        <begin position="6"/>
        <end position="316"/>
    </location>
</feature>